<organism evidence="1 2">
    <name type="scientific">Limnothrix redekei LRLZ20PSL1</name>
    <dbReference type="NCBI Taxonomy" id="3112953"/>
    <lineage>
        <taxon>Bacteria</taxon>
        <taxon>Bacillati</taxon>
        <taxon>Cyanobacteriota</taxon>
        <taxon>Cyanophyceae</taxon>
        <taxon>Pseudanabaenales</taxon>
        <taxon>Pseudanabaenaceae</taxon>
        <taxon>Limnothrix</taxon>
    </lineage>
</organism>
<proteinExistence type="predicted"/>
<dbReference type="Gene3D" id="1.20.1220.20">
    <property type="entry name" value="Uncharcterised protein PF01724"/>
    <property type="match status" value="1"/>
</dbReference>
<name>A0ABW7CAF0_9CYAN</name>
<protein>
    <submittedName>
        <fullName evidence="1">DUF29 family protein</fullName>
    </submittedName>
</protein>
<accession>A0ABW7CAF0</accession>
<dbReference type="Proteomes" id="UP001604335">
    <property type="component" value="Unassembled WGS sequence"/>
</dbReference>
<evidence type="ECO:0000313" key="2">
    <source>
        <dbReference type="Proteomes" id="UP001604335"/>
    </source>
</evidence>
<dbReference type="Pfam" id="PF01724">
    <property type="entry name" value="DUF29"/>
    <property type="match status" value="1"/>
</dbReference>
<evidence type="ECO:0000313" key="1">
    <source>
        <dbReference type="EMBL" id="MFG3818134.1"/>
    </source>
</evidence>
<keyword evidence="2" id="KW-1185">Reference proteome</keyword>
<comment type="caution">
    <text evidence="1">The sequence shown here is derived from an EMBL/GenBank/DDBJ whole genome shotgun (WGS) entry which is preliminary data.</text>
</comment>
<dbReference type="EMBL" id="JAZAQF010000059">
    <property type="protein sequence ID" value="MFG3818134.1"/>
    <property type="molecule type" value="Genomic_DNA"/>
</dbReference>
<sequence length="45" mass="5579">MLELRDRLAILIGHWLKWQYQNNKFSRGWLASIRVQRRNIQPPKF</sequence>
<gene>
    <name evidence="1" type="ORF">VPK24_10850</name>
</gene>
<reference evidence="2" key="1">
    <citation type="journal article" date="2024" name="Algal Res.">
        <title>Biochemical, toxicological and genomic investigation of a high-biomass producing Limnothrix strain isolated from Italian shallow drinking water reservoir.</title>
        <authorList>
            <person name="Simonazzi M."/>
            <person name="Shishido T.K."/>
            <person name="Delbaje E."/>
            <person name="Wahlsten M."/>
            <person name="Fewer D.P."/>
            <person name="Sivonen K."/>
            <person name="Pezzolesi L."/>
            <person name="Pistocchi R."/>
        </authorList>
    </citation>
    <scope>NUCLEOTIDE SEQUENCE [LARGE SCALE GENOMIC DNA]</scope>
    <source>
        <strain evidence="2">LRLZ20PSL1</strain>
    </source>
</reference>
<dbReference type="RefSeq" id="WP_393013113.1">
    <property type="nucleotide sequence ID" value="NZ_JAZAQF010000059.1"/>
</dbReference>